<reference evidence="2 4" key="1">
    <citation type="submission" date="2017-04" db="EMBL/GenBank/DDBJ databases">
        <title>Draft genome sequence of Zooshikella ganghwensis VG4 isolated from Red Sea sediments.</title>
        <authorList>
            <person name="Rehman Z."/>
            <person name="Alam I."/>
            <person name="Kamau A."/>
            <person name="Bajic V."/>
            <person name="Leiknes T."/>
        </authorList>
    </citation>
    <scope>NUCLEOTIDE SEQUENCE [LARGE SCALE GENOMIC DNA]</scope>
    <source>
        <strain evidence="2 4">VG4</strain>
    </source>
</reference>
<evidence type="ECO:0008006" key="5">
    <source>
        <dbReference type="Google" id="ProtNLM"/>
    </source>
</evidence>
<gene>
    <name evidence="2" type="ORF">B9G39_26885</name>
    <name evidence="3" type="ORF">B9G39_27180</name>
    <name evidence="1" type="ORF">B9G39_27340</name>
</gene>
<sequence>MQVNVELTGIEELAEQLRYIEQNIVNKALNKALVEQVKPLKQGMKQRAPKFTGELRQKISHKGIVKKNFAIAYAGIARKKVSAPVLQRALAMEYGNTRVAPRAFVTPVVEQDQAEIQKELMAFFDKHLDNLLES</sequence>
<evidence type="ECO:0000313" key="4">
    <source>
        <dbReference type="Proteomes" id="UP000257039"/>
    </source>
</evidence>
<evidence type="ECO:0000313" key="3">
    <source>
        <dbReference type="EMBL" id="RDH41745.1"/>
    </source>
</evidence>
<evidence type="ECO:0000313" key="2">
    <source>
        <dbReference type="EMBL" id="RDH41688.1"/>
    </source>
</evidence>
<evidence type="ECO:0000313" key="1">
    <source>
        <dbReference type="EMBL" id="RDH41665.1"/>
    </source>
</evidence>
<keyword evidence="4" id="KW-1185">Reference proteome</keyword>
<dbReference type="AlphaFoldDB" id="A0A4P9VF36"/>
<dbReference type="InterPro" id="IPR010064">
    <property type="entry name" value="HK97-gp10_tail"/>
</dbReference>
<dbReference type="EMBL" id="NDXW01000004">
    <property type="protein sequence ID" value="RDH41745.1"/>
    <property type="molecule type" value="Genomic_DNA"/>
</dbReference>
<dbReference type="EMBL" id="NDXW01000005">
    <property type="protein sequence ID" value="RDH41665.1"/>
    <property type="molecule type" value="Genomic_DNA"/>
</dbReference>
<dbReference type="Proteomes" id="UP000257039">
    <property type="component" value="Unassembled WGS sequence"/>
</dbReference>
<accession>A0A4P9VF36</accession>
<comment type="caution">
    <text evidence="2">The sequence shown here is derived from an EMBL/GenBank/DDBJ whole genome shotgun (WGS) entry which is preliminary data.</text>
</comment>
<dbReference type="EMBL" id="NDXW01000004">
    <property type="protein sequence ID" value="RDH41688.1"/>
    <property type="molecule type" value="Genomic_DNA"/>
</dbReference>
<dbReference type="NCBIfam" id="TIGR01725">
    <property type="entry name" value="phge_HK97_gp10"/>
    <property type="match status" value="1"/>
</dbReference>
<dbReference type="RefSeq" id="WP_094789651.1">
    <property type="nucleotide sequence ID" value="NZ_NDXW01000004.1"/>
</dbReference>
<name>A0A4P9VF36_9GAMM</name>
<organism evidence="2 4">
    <name type="scientific">Zooshikella ganghwensis</name>
    <dbReference type="NCBI Taxonomy" id="202772"/>
    <lineage>
        <taxon>Bacteria</taxon>
        <taxon>Pseudomonadati</taxon>
        <taxon>Pseudomonadota</taxon>
        <taxon>Gammaproteobacteria</taxon>
        <taxon>Oceanospirillales</taxon>
        <taxon>Zooshikellaceae</taxon>
        <taxon>Zooshikella</taxon>
    </lineage>
</organism>
<proteinExistence type="predicted"/>
<protein>
    <recommendedName>
        <fullName evidence="5">HK97 gp10 family phage protein</fullName>
    </recommendedName>
</protein>